<dbReference type="AlphaFoldDB" id="A0A100JLU9"/>
<evidence type="ECO:0000313" key="1">
    <source>
        <dbReference type="EMBL" id="GAQ61888.1"/>
    </source>
</evidence>
<organism evidence="1 2">
    <name type="scientific">Streptomyces scabiei</name>
    <dbReference type="NCBI Taxonomy" id="1930"/>
    <lineage>
        <taxon>Bacteria</taxon>
        <taxon>Bacillati</taxon>
        <taxon>Actinomycetota</taxon>
        <taxon>Actinomycetes</taxon>
        <taxon>Kitasatosporales</taxon>
        <taxon>Streptomycetaceae</taxon>
        <taxon>Streptomyces</taxon>
    </lineage>
</organism>
<comment type="caution">
    <text evidence="1">The sequence shown here is derived from an EMBL/GenBank/DDBJ whole genome shotgun (WGS) entry which is preliminary data.</text>
</comment>
<proteinExistence type="predicted"/>
<name>A0A100JLU9_STRSC</name>
<dbReference type="Proteomes" id="UP000067448">
    <property type="component" value="Unassembled WGS sequence"/>
</dbReference>
<reference evidence="2" key="1">
    <citation type="submission" date="2015-11" db="EMBL/GenBank/DDBJ databases">
        <authorList>
            <consortium name="Cross-ministerial Strategic Innovation Promotion Program (SIP) consortium"/>
            <person name="Tomihama T."/>
            <person name="Ikenaga M."/>
            <person name="Sakai M."/>
            <person name="Okubo T."/>
            <person name="Ikeda S."/>
        </authorList>
    </citation>
    <scope>NUCLEOTIDE SEQUENCE [LARGE SCALE GENOMIC DNA]</scope>
    <source>
        <strain evidence="2">S58</strain>
    </source>
</reference>
<gene>
    <name evidence="1" type="ORF">SsS58_02242</name>
</gene>
<dbReference type="OrthoDB" id="3387635at2"/>
<reference evidence="1 2" key="2">
    <citation type="journal article" date="2016" name="Genome Announc.">
        <title>Draft Genome Sequences of Streptomyces scabiei S58, Streptomyces turgidiscabies T45, and Streptomyces acidiscabies a10, the Pathogens of Potato Common Scab, Isolated in Japan.</title>
        <authorList>
            <person name="Tomihama T."/>
            <person name="Nishi Y."/>
            <person name="Sakai M."/>
            <person name="Ikenaga M."/>
            <person name="Okubo T."/>
            <person name="Ikeda S."/>
        </authorList>
    </citation>
    <scope>NUCLEOTIDE SEQUENCE [LARGE SCALE GENOMIC DNA]</scope>
    <source>
        <strain evidence="1 2">S58</strain>
    </source>
</reference>
<accession>A0A100JLU9</accession>
<reference evidence="2" key="3">
    <citation type="submission" date="2016-02" db="EMBL/GenBank/DDBJ databases">
        <title>Draft genome of pathogenic Streptomyces sp. in Japan.</title>
        <authorList>
            <person name="Tomihama T."/>
            <person name="Ikenaga M."/>
            <person name="Sakai M."/>
            <person name="Okubo T."/>
            <person name="Ikeda S."/>
        </authorList>
    </citation>
    <scope>NUCLEOTIDE SEQUENCE [LARGE SCALE GENOMIC DNA]</scope>
    <source>
        <strain evidence="2">S58</strain>
    </source>
</reference>
<dbReference type="RefSeq" id="WP_059079742.1">
    <property type="nucleotide sequence ID" value="NZ_BCMM01000008.1"/>
</dbReference>
<sequence>MPKMVLLAAYLNLASNDLSEYARKIEVTVEVEDKDVTTYASAGWKEVLGGLKSGEVGLEFLQDVAATEIDSIMWPLLGQVVPFVTKLNNATTTTSNPAYSGSVLVKGWNPLQGSIGDEASVSVSYPTSGAVTRTTA</sequence>
<protein>
    <submittedName>
        <fullName evidence="1">Uncharacterized protein</fullName>
    </submittedName>
</protein>
<evidence type="ECO:0000313" key="2">
    <source>
        <dbReference type="Proteomes" id="UP000067448"/>
    </source>
</evidence>
<dbReference type="EMBL" id="BCMM01000008">
    <property type="protein sequence ID" value="GAQ61888.1"/>
    <property type="molecule type" value="Genomic_DNA"/>
</dbReference>